<sequence length="63" mass="6991">MQKIGSFLIILGLLSIVATYFDRVPKILAWIYQWGDNTAWAIKIGVIVLGVVLYLAGGKKQRA</sequence>
<name>A0A3N4PXF2_9BACT</name>
<evidence type="ECO:0000313" key="3">
    <source>
        <dbReference type="Proteomes" id="UP000278351"/>
    </source>
</evidence>
<reference evidence="2 3" key="1">
    <citation type="submission" date="2018-11" db="EMBL/GenBank/DDBJ databases">
        <title>Chitinophaga lutea sp.nov., isolate from arsenic contaminated soil.</title>
        <authorList>
            <person name="Zong Y."/>
        </authorList>
    </citation>
    <scope>NUCLEOTIDE SEQUENCE [LARGE SCALE GENOMIC DNA]</scope>
    <source>
        <strain evidence="2 3">ZY74</strain>
    </source>
</reference>
<keyword evidence="3" id="KW-1185">Reference proteome</keyword>
<keyword evidence="1" id="KW-1133">Transmembrane helix</keyword>
<accession>A0A3N4PXF2</accession>
<proteinExistence type="predicted"/>
<keyword evidence="1" id="KW-0472">Membrane</keyword>
<protein>
    <submittedName>
        <fullName evidence="2">Uncharacterized protein</fullName>
    </submittedName>
</protein>
<organism evidence="2 3">
    <name type="scientific">Chitinophaga lutea</name>
    <dbReference type="NCBI Taxonomy" id="2488634"/>
    <lineage>
        <taxon>Bacteria</taxon>
        <taxon>Pseudomonadati</taxon>
        <taxon>Bacteroidota</taxon>
        <taxon>Chitinophagia</taxon>
        <taxon>Chitinophagales</taxon>
        <taxon>Chitinophagaceae</taxon>
        <taxon>Chitinophaga</taxon>
    </lineage>
</organism>
<dbReference type="EMBL" id="RPDH01000001">
    <property type="protein sequence ID" value="RPE12598.1"/>
    <property type="molecule type" value="Genomic_DNA"/>
</dbReference>
<dbReference type="RefSeq" id="WP_123845109.1">
    <property type="nucleotide sequence ID" value="NZ_RPDH01000001.1"/>
</dbReference>
<evidence type="ECO:0000256" key="1">
    <source>
        <dbReference type="SAM" id="Phobius"/>
    </source>
</evidence>
<dbReference type="Proteomes" id="UP000278351">
    <property type="component" value="Unassembled WGS sequence"/>
</dbReference>
<gene>
    <name evidence="2" type="ORF">EGT74_03340</name>
</gene>
<dbReference type="AlphaFoldDB" id="A0A3N4PXF2"/>
<evidence type="ECO:0000313" key="2">
    <source>
        <dbReference type="EMBL" id="RPE12598.1"/>
    </source>
</evidence>
<keyword evidence="1" id="KW-0812">Transmembrane</keyword>
<comment type="caution">
    <text evidence="2">The sequence shown here is derived from an EMBL/GenBank/DDBJ whole genome shotgun (WGS) entry which is preliminary data.</text>
</comment>
<feature type="transmembrane region" description="Helical" evidence="1">
    <location>
        <begin position="39"/>
        <end position="57"/>
    </location>
</feature>